<accession>A0ABV2WT87</accession>
<evidence type="ECO:0000313" key="2">
    <source>
        <dbReference type="Proteomes" id="UP001550628"/>
    </source>
</evidence>
<dbReference type="RefSeq" id="WP_356954102.1">
    <property type="nucleotide sequence ID" value="NZ_JBEYBD010000001.1"/>
</dbReference>
<evidence type="ECO:0008006" key="3">
    <source>
        <dbReference type="Google" id="ProtNLM"/>
    </source>
</evidence>
<dbReference type="EMBL" id="JBEYBF010000013">
    <property type="protein sequence ID" value="MEU1954095.1"/>
    <property type="molecule type" value="Genomic_DNA"/>
</dbReference>
<keyword evidence="2" id="KW-1185">Reference proteome</keyword>
<organism evidence="1 2">
    <name type="scientific">Nocardia rhamnosiphila</name>
    <dbReference type="NCBI Taxonomy" id="426716"/>
    <lineage>
        <taxon>Bacteria</taxon>
        <taxon>Bacillati</taxon>
        <taxon>Actinomycetota</taxon>
        <taxon>Actinomycetes</taxon>
        <taxon>Mycobacteriales</taxon>
        <taxon>Nocardiaceae</taxon>
        <taxon>Nocardia</taxon>
    </lineage>
</organism>
<protein>
    <recommendedName>
        <fullName evidence="3">DUF3298 domain-containing protein</fullName>
    </recommendedName>
</protein>
<proteinExistence type="predicted"/>
<evidence type="ECO:0000313" key="1">
    <source>
        <dbReference type="EMBL" id="MEU1954095.1"/>
    </source>
</evidence>
<dbReference type="Proteomes" id="UP001550628">
    <property type="component" value="Unassembled WGS sequence"/>
</dbReference>
<name>A0ABV2WT87_9NOCA</name>
<sequence length="233" mass="26762">MDGDDTTSCRICREFVLQVPGWTAYIHSYWLLRAGWDPDHQFFEGPLHFSCLEQWELREAFQQEMAGILTGRGRTLTFEGAEFTMNQPGLYFGELLHQDADCAIYRNTARDSWLVLTAQASWETLGPRELRALGRGDPVRLEGGVDRVALPEDPGPDIESATLPELLDLFGSRDRYPGMLEHGSPDYRFWGYYPRKRILEYSVEIDLPLPASAVEFLREYAHTYMPLSFDDLD</sequence>
<reference evidence="1 2" key="1">
    <citation type="submission" date="2024-06" db="EMBL/GenBank/DDBJ databases">
        <title>The Natural Products Discovery Center: Release of the First 8490 Sequenced Strains for Exploring Actinobacteria Biosynthetic Diversity.</title>
        <authorList>
            <person name="Kalkreuter E."/>
            <person name="Kautsar S.A."/>
            <person name="Yang D."/>
            <person name="Bader C.D."/>
            <person name="Teijaro C.N."/>
            <person name="Fluegel L."/>
            <person name="Davis C.M."/>
            <person name="Simpson J.R."/>
            <person name="Lauterbach L."/>
            <person name="Steele A.D."/>
            <person name="Gui C."/>
            <person name="Meng S."/>
            <person name="Li G."/>
            <person name="Viehrig K."/>
            <person name="Ye F."/>
            <person name="Su P."/>
            <person name="Kiefer A.F."/>
            <person name="Nichols A."/>
            <person name="Cepeda A.J."/>
            <person name="Yan W."/>
            <person name="Fan B."/>
            <person name="Jiang Y."/>
            <person name="Adhikari A."/>
            <person name="Zheng C.-J."/>
            <person name="Schuster L."/>
            <person name="Cowan T.M."/>
            <person name="Smanski M.J."/>
            <person name="Chevrette M.G."/>
            <person name="De Carvalho L.P.S."/>
            <person name="Shen B."/>
        </authorList>
    </citation>
    <scope>NUCLEOTIDE SEQUENCE [LARGE SCALE GENOMIC DNA]</scope>
    <source>
        <strain evidence="1 2">NPDC019708</strain>
    </source>
</reference>
<gene>
    <name evidence="1" type="ORF">ABZ510_19800</name>
</gene>
<comment type="caution">
    <text evidence="1">The sequence shown here is derived from an EMBL/GenBank/DDBJ whole genome shotgun (WGS) entry which is preliminary data.</text>
</comment>